<sequence length="308" mass="34946">MAENDKNETGLNGSETSGLPEKNEPDGGRGKRSDPSCACACDPADDDDYYVDEIIEPRIMKYIRIGLILVLIFSILMFVYRYIVGFGDELTLDEYIENEFFFMFFTVATLVYLSLPTFVQKKMNFVADPWLVIAIVLFIFAGSFLGQGLGFFERFAWWDMMLHVISGVILGLIAFALTSALNDSKNCGFHLNPFYVAIFSFTFAVAVGALWEIVEYSFDWFLGTTMQCWDQDPSLYMTGKIYQGAGLIDTMEDLIVDAIGAFFVSAIGYFYLIRGKPFMEGKRLRNTENETEIKEKKYGSRPEKSSKK</sequence>
<feature type="transmembrane region" description="Helical" evidence="2">
    <location>
        <begin position="161"/>
        <end position="182"/>
    </location>
</feature>
<organism evidence="3 4">
    <name type="scientific">Methanolapillus africanus</name>
    <dbReference type="NCBI Taxonomy" id="3028297"/>
    <lineage>
        <taxon>Archaea</taxon>
        <taxon>Methanobacteriati</taxon>
        <taxon>Methanobacteriota</taxon>
        <taxon>Stenosarchaea group</taxon>
        <taxon>Methanomicrobia</taxon>
        <taxon>Methanosarcinales</taxon>
        <taxon>Methanosarcinaceae</taxon>
        <taxon>Methanolapillus</taxon>
    </lineage>
</organism>
<dbReference type="EMBL" id="JAWDKD010000003">
    <property type="protein sequence ID" value="MDV0446368.1"/>
    <property type="molecule type" value="Genomic_DNA"/>
</dbReference>
<feature type="region of interest" description="Disordered" evidence="1">
    <location>
        <begin position="1"/>
        <end position="37"/>
    </location>
</feature>
<dbReference type="InterPro" id="IPR014509">
    <property type="entry name" value="YjdF-like"/>
</dbReference>
<dbReference type="RefSeq" id="WP_338098753.1">
    <property type="nucleotide sequence ID" value="NZ_JAWDKD010000003.1"/>
</dbReference>
<feature type="transmembrane region" description="Helical" evidence="2">
    <location>
        <begin position="130"/>
        <end position="149"/>
    </location>
</feature>
<keyword evidence="2" id="KW-1133">Transmembrane helix</keyword>
<proteinExistence type="predicted"/>
<feature type="transmembrane region" description="Helical" evidence="2">
    <location>
        <begin position="254"/>
        <end position="273"/>
    </location>
</feature>
<evidence type="ECO:0000313" key="4">
    <source>
        <dbReference type="Proteomes" id="UP001271789"/>
    </source>
</evidence>
<feature type="compositionally biased region" description="Basic and acidic residues" evidence="1">
    <location>
        <begin position="21"/>
        <end position="34"/>
    </location>
</feature>
<keyword evidence="4" id="KW-1185">Reference proteome</keyword>
<comment type="caution">
    <text evidence="3">The sequence shown here is derived from an EMBL/GenBank/DDBJ whole genome shotgun (WGS) entry which is preliminary data.</text>
</comment>
<feature type="transmembrane region" description="Helical" evidence="2">
    <location>
        <begin position="100"/>
        <end position="118"/>
    </location>
</feature>
<dbReference type="Proteomes" id="UP001271789">
    <property type="component" value="Unassembled WGS sequence"/>
</dbReference>
<feature type="transmembrane region" description="Helical" evidence="2">
    <location>
        <begin position="194"/>
        <end position="214"/>
    </location>
</feature>
<evidence type="ECO:0000256" key="2">
    <source>
        <dbReference type="SAM" id="Phobius"/>
    </source>
</evidence>
<reference evidence="3" key="1">
    <citation type="submission" date="2023-06" db="EMBL/GenBank/DDBJ databases">
        <title>Genome sequence of Methanosarcinaceae archaeon Ag5.</title>
        <authorList>
            <person name="Protasov E."/>
            <person name="Platt K."/>
            <person name="Poehlein A."/>
            <person name="Daniel R."/>
            <person name="Brune A."/>
        </authorList>
    </citation>
    <scope>NUCLEOTIDE SEQUENCE</scope>
    <source>
        <strain evidence="3">Ag5</strain>
    </source>
</reference>
<accession>A0AAE4MIU3</accession>
<keyword evidence="2" id="KW-0812">Transmembrane</keyword>
<feature type="transmembrane region" description="Helical" evidence="2">
    <location>
        <begin position="62"/>
        <end position="80"/>
    </location>
</feature>
<gene>
    <name evidence="3" type="ORF">MsAg5_02010</name>
</gene>
<dbReference type="AlphaFoldDB" id="A0AAE4MIU3"/>
<evidence type="ECO:0008006" key="5">
    <source>
        <dbReference type="Google" id="ProtNLM"/>
    </source>
</evidence>
<evidence type="ECO:0000313" key="3">
    <source>
        <dbReference type="EMBL" id="MDV0446368.1"/>
    </source>
</evidence>
<keyword evidence="2" id="KW-0472">Membrane</keyword>
<evidence type="ECO:0000256" key="1">
    <source>
        <dbReference type="SAM" id="MobiDB-lite"/>
    </source>
</evidence>
<dbReference type="Pfam" id="PF09997">
    <property type="entry name" value="DUF2238"/>
    <property type="match status" value="1"/>
</dbReference>
<name>A0AAE4MIU3_9EURY</name>
<protein>
    <recommendedName>
        <fullName evidence="5">DUF2238 domain-containing protein</fullName>
    </recommendedName>
</protein>